<protein>
    <submittedName>
        <fullName evidence="2">PF04015 domain protein</fullName>
    </submittedName>
</protein>
<organism evidence="2 3">
    <name type="scientific">Propionibacterium acidifaciens F0233</name>
    <dbReference type="NCBI Taxonomy" id="553198"/>
    <lineage>
        <taxon>Bacteria</taxon>
        <taxon>Bacillati</taxon>
        <taxon>Actinomycetota</taxon>
        <taxon>Actinomycetes</taxon>
        <taxon>Propionibacteriales</taxon>
        <taxon>Propionibacteriaceae</taxon>
        <taxon>Propionibacterium</taxon>
    </lineage>
</organism>
<dbReference type="EMBL" id="ACVN02000025">
    <property type="protein sequence ID" value="ERK62651.1"/>
    <property type="molecule type" value="Genomic_DNA"/>
</dbReference>
<dbReference type="AlphaFoldDB" id="U2R1B2"/>
<dbReference type="InterPro" id="IPR007160">
    <property type="entry name" value="DUF362"/>
</dbReference>
<dbReference type="Proteomes" id="UP000017052">
    <property type="component" value="Unassembled WGS sequence"/>
</dbReference>
<accession>U2R1B2</accession>
<evidence type="ECO:0000313" key="2">
    <source>
        <dbReference type="EMBL" id="ERK62651.1"/>
    </source>
</evidence>
<gene>
    <name evidence="2" type="ORF">HMPREF0682_1146</name>
</gene>
<sequence length="203" mass="21432">MLDGRPTPGIGGDQYLPYERRTGNESIVCFTRELSAAGLREACSRVAGDITGKVRTGEGHGPNIIPPAWVREPLADDLPGATIVETNTCYEGSRGTAEQHRRALKVNGWDVAPVDILGERGTALLPVTGGAWFREMSVGADLLNYDSLLALTHFKGRTLGGSGGANENVGIGCADGRIGKAWIHTPVGTDDHGASARRSPWSA</sequence>
<proteinExistence type="predicted"/>
<name>U2R1B2_9ACTN</name>
<comment type="caution">
    <text evidence="2">The sequence shown here is derived from an EMBL/GenBank/DDBJ whole genome shotgun (WGS) entry which is preliminary data.</text>
</comment>
<evidence type="ECO:0000313" key="3">
    <source>
        <dbReference type="Proteomes" id="UP000017052"/>
    </source>
</evidence>
<feature type="domain" description="DUF362" evidence="1">
    <location>
        <begin position="80"/>
        <end position="189"/>
    </location>
</feature>
<keyword evidence="3" id="KW-1185">Reference proteome</keyword>
<evidence type="ECO:0000259" key="1">
    <source>
        <dbReference type="Pfam" id="PF04015"/>
    </source>
</evidence>
<dbReference type="Pfam" id="PF04015">
    <property type="entry name" value="DUF362"/>
    <property type="match status" value="1"/>
</dbReference>
<reference evidence="2" key="1">
    <citation type="submission" date="2013-08" db="EMBL/GenBank/DDBJ databases">
        <authorList>
            <person name="Durkin A.S."/>
            <person name="Haft D.R."/>
            <person name="McCorrison J."/>
            <person name="Torralba M."/>
            <person name="Gillis M."/>
            <person name="Haft D.H."/>
            <person name="Methe B."/>
            <person name="Sutton G."/>
            <person name="Nelson K.E."/>
        </authorList>
    </citation>
    <scope>NUCLEOTIDE SEQUENCE [LARGE SCALE GENOMIC DNA]</scope>
    <source>
        <strain evidence="2">F0233</strain>
    </source>
</reference>